<dbReference type="GO" id="GO:0044210">
    <property type="term" value="P:'de novo' CTP biosynthetic process"/>
    <property type="evidence" value="ECO:0007669"/>
    <property type="project" value="UniProtKB-UniRule"/>
</dbReference>
<sequence length="544" mass="61094">MNTKYIFITGGVVSSLGKGISSSSLGFLLKKRGFNISMLKIDPYINIDPGTMNPYQHGEVYVLDDGSETDLDLGHYERFTGLRLTKDNNFTTGQVYYSVIEKERRGDYLGATVQVIPHITDEIKQRIKKAALNKDILLVEIGGTIGDIEGLPYLEAIRQLKLELGSKNAVFIHVTLVPYIKVTDELKTKPTQHSVKELQSLGIQPDIIIARSEIALDDSLKQKIALFCNVDKKDVINACDVDTVYEVPVALNQEGLDSAVLSKLDLPDHGVDINEWKKMVHSIKYPKDAVEIAFVGKYVSLKEAYKSLIESFVHCGGSLNIKVNLRWIDSEELEKDGVSLLSGVDGILVAGGFGARGIDGKMLAIKYARENSIAYLGICLGMQAAVIEFARNVLKLDANSQEFDEKSPNQVIHIADKWVKNGVYVEGSTKRLGGTMRLGSYPCVIEENTLAHRIYNQTLIYERHRHRYEFNTEYLKLFEEAGFIFSGKSPDDKLIEIIELKNHPFFIAVQFHPEFQSRPLNPHPLIKAFVSYSYESRRAKKRDI</sequence>
<evidence type="ECO:0000313" key="14">
    <source>
        <dbReference type="EMBL" id="SDC83186.1"/>
    </source>
</evidence>
<feature type="binding site" evidence="11">
    <location>
        <position position="14"/>
    </location>
    <ligand>
        <name>CTP</name>
        <dbReference type="ChEBI" id="CHEBI:37563"/>
        <note>allosteric inhibitor</note>
    </ligand>
</feature>
<feature type="binding site" evidence="11">
    <location>
        <begin position="15"/>
        <end position="20"/>
    </location>
    <ligand>
        <name>ATP</name>
        <dbReference type="ChEBI" id="CHEBI:30616"/>
    </ligand>
</feature>
<dbReference type="GO" id="GO:0042802">
    <property type="term" value="F:identical protein binding"/>
    <property type="evidence" value="ECO:0007669"/>
    <property type="project" value="TreeGrafter"/>
</dbReference>
<name>A0A1G6PUI6_9BACT</name>
<feature type="binding site" evidence="11">
    <location>
        <position position="241"/>
    </location>
    <ligand>
        <name>ATP</name>
        <dbReference type="ChEBI" id="CHEBI:30616"/>
    </ligand>
</feature>
<dbReference type="Pfam" id="PF06418">
    <property type="entry name" value="CTP_synth_N"/>
    <property type="match status" value="1"/>
</dbReference>
<keyword evidence="4 11" id="KW-0479">Metal-binding</keyword>
<evidence type="ECO:0000256" key="2">
    <source>
        <dbReference type="ARBA" id="ARBA00007533"/>
    </source>
</evidence>
<dbReference type="Gene3D" id="3.40.50.880">
    <property type="match status" value="1"/>
</dbReference>
<dbReference type="GO" id="GO:0004359">
    <property type="term" value="F:glutaminase activity"/>
    <property type="evidence" value="ECO:0007669"/>
    <property type="project" value="RHEA"/>
</dbReference>
<dbReference type="UniPathway" id="UPA00159">
    <property type="reaction ID" value="UER00277"/>
</dbReference>
<evidence type="ECO:0000256" key="8">
    <source>
        <dbReference type="ARBA" id="ARBA00022962"/>
    </source>
</evidence>
<feature type="domain" description="Glutamine amidotransferase" evidence="12">
    <location>
        <begin position="302"/>
        <end position="530"/>
    </location>
</feature>
<keyword evidence="5 11" id="KW-0547">Nucleotide-binding</keyword>
<evidence type="ECO:0000256" key="3">
    <source>
        <dbReference type="ARBA" id="ARBA00022598"/>
    </source>
</evidence>
<comment type="subunit">
    <text evidence="11">Homotetramer.</text>
</comment>
<dbReference type="HAMAP" id="MF_01227">
    <property type="entry name" value="PyrG"/>
    <property type="match status" value="1"/>
</dbReference>
<dbReference type="SUPFAM" id="SSF52317">
    <property type="entry name" value="Class I glutamine amidotransferase-like"/>
    <property type="match status" value="1"/>
</dbReference>
<evidence type="ECO:0000256" key="11">
    <source>
        <dbReference type="HAMAP-Rule" id="MF_01227"/>
    </source>
</evidence>
<feature type="binding site" evidence="11">
    <location>
        <position position="140"/>
    </location>
    <ligand>
        <name>Mg(2+)</name>
        <dbReference type="ChEBI" id="CHEBI:18420"/>
    </ligand>
</feature>
<evidence type="ECO:0000256" key="6">
    <source>
        <dbReference type="ARBA" id="ARBA00022840"/>
    </source>
</evidence>
<comment type="catalytic activity">
    <reaction evidence="11">
        <text>UTP + NH4(+) + ATP = CTP + ADP + phosphate + 2 H(+)</text>
        <dbReference type="Rhea" id="RHEA:16597"/>
        <dbReference type="ChEBI" id="CHEBI:15378"/>
        <dbReference type="ChEBI" id="CHEBI:28938"/>
        <dbReference type="ChEBI" id="CHEBI:30616"/>
        <dbReference type="ChEBI" id="CHEBI:37563"/>
        <dbReference type="ChEBI" id="CHEBI:43474"/>
        <dbReference type="ChEBI" id="CHEBI:46398"/>
        <dbReference type="ChEBI" id="CHEBI:456216"/>
    </reaction>
</comment>
<organism evidence="14 15">
    <name type="scientific">Desulfurella multipotens</name>
    <dbReference type="NCBI Taxonomy" id="79269"/>
    <lineage>
        <taxon>Bacteria</taxon>
        <taxon>Pseudomonadati</taxon>
        <taxon>Campylobacterota</taxon>
        <taxon>Desulfurellia</taxon>
        <taxon>Desulfurellales</taxon>
        <taxon>Desulfurellaceae</taxon>
        <taxon>Desulfurella</taxon>
    </lineage>
</organism>
<dbReference type="InterPro" id="IPR027417">
    <property type="entry name" value="P-loop_NTPase"/>
</dbReference>
<evidence type="ECO:0000256" key="7">
    <source>
        <dbReference type="ARBA" id="ARBA00022842"/>
    </source>
</evidence>
<dbReference type="InterPro" id="IPR017456">
    <property type="entry name" value="CTP_synthase_N"/>
</dbReference>
<dbReference type="Gene3D" id="3.40.50.300">
    <property type="entry name" value="P-loop containing nucleotide triphosphate hydrolases"/>
    <property type="match status" value="1"/>
</dbReference>
<dbReference type="AlphaFoldDB" id="A0A1G6PUI6"/>
<comment type="catalytic activity">
    <reaction evidence="10 11">
        <text>UTP + L-glutamine + ATP + H2O = CTP + L-glutamate + ADP + phosphate + 2 H(+)</text>
        <dbReference type="Rhea" id="RHEA:26426"/>
        <dbReference type="ChEBI" id="CHEBI:15377"/>
        <dbReference type="ChEBI" id="CHEBI:15378"/>
        <dbReference type="ChEBI" id="CHEBI:29985"/>
        <dbReference type="ChEBI" id="CHEBI:30616"/>
        <dbReference type="ChEBI" id="CHEBI:37563"/>
        <dbReference type="ChEBI" id="CHEBI:43474"/>
        <dbReference type="ChEBI" id="CHEBI:46398"/>
        <dbReference type="ChEBI" id="CHEBI:58359"/>
        <dbReference type="ChEBI" id="CHEBI:456216"/>
        <dbReference type="EC" id="6.3.4.2"/>
    </reaction>
</comment>
<feature type="binding site" evidence="11">
    <location>
        <position position="14"/>
    </location>
    <ligand>
        <name>UTP</name>
        <dbReference type="ChEBI" id="CHEBI:46398"/>
    </ligand>
</feature>
<feature type="binding site" evidence="11">
    <location>
        <position position="352"/>
    </location>
    <ligand>
        <name>L-glutamine</name>
        <dbReference type="ChEBI" id="CHEBI:58359"/>
    </ligand>
</feature>
<dbReference type="FunFam" id="3.40.50.300:FF:000009">
    <property type="entry name" value="CTP synthase"/>
    <property type="match status" value="1"/>
</dbReference>
<keyword evidence="9 11" id="KW-0665">Pyrimidine biosynthesis</keyword>
<dbReference type="RefSeq" id="WP_025392055.1">
    <property type="nucleotide sequence ID" value="NZ_FMYU01000010.1"/>
</dbReference>
<dbReference type="GO" id="GO:0019856">
    <property type="term" value="P:pyrimidine nucleobase biosynthetic process"/>
    <property type="evidence" value="ECO:0007669"/>
    <property type="project" value="TreeGrafter"/>
</dbReference>
<proteinExistence type="inferred from homology"/>
<dbReference type="SUPFAM" id="SSF52540">
    <property type="entry name" value="P-loop containing nucleoside triphosphate hydrolases"/>
    <property type="match status" value="1"/>
</dbReference>
<dbReference type="GO" id="GO:0005829">
    <property type="term" value="C:cytosol"/>
    <property type="evidence" value="ECO:0007669"/>
    <property type="project" value="TreeGrafter"/>
</dbReference>
<feature type="binding site" evidence="11">
    <location>
        <begin position="187"/>
        <end position="192"/>
    </location>
    <ligand>
        <name>CTP</name>
        <dbReference type="ChEBI" id="CHEBI:37563"/>
        <note>allosteric inhibitor</note>
    </ligand>
</feature>
<evidence type="ECO:0000256" key="4">
    <source>
        <dbReference type="ARBA" id="ARBA00022723"/>
    </source>
</evidence>
<evidence type="ECO:0000313" key="15">
    <source>
        <dbReference type="Proteomes" id="UP000199411"/>
    </source>
</evidence>
<accession>A0A1G6PUI6</accession>
<dbReference type="NCBIfam" id="TIGR00337">
    <property type="entry name" value="PyrG"/>
    <property type="match status" value="1"/>
</dbReference>
<dbReference type="Pfam" id="PF00117">
    <property type="entry name" value="GATase"/>
    <property type="match status" value="1"/>
</dbReference>
<feature type="active site" evidence="11">
    <location>
        <position position="512"/>
    </location>
</feature>
<dbReference type="FunFam" id="3.40.50.880:FF:000002">
    <property type="entry name" value="CTP synthase"/>
    <property type="match status" value="1"/>
</dbReference>
<evidence type="ECO:0000256" key="5">
    <source>
        <dbReference type="ARBA" id="ARBA00022741"/>
    </source>
</evidence>
<feature type="binding site" evidence="11">
    <location>
        <position position="223"/>
    </location>
    <ligand>
        <name>UTP</name>
        <dbReference type="ChEBI" id="CHEBI:46398"/>
    </ligand>
</feature>
<dbReference type="OrthoDB" id="9801107at2"/>
<dbReference type="GO" id="GO:0005524">
    <property type="term" value="F:ATP binding"/>
    <property type="evidence" value="ECO:0007669"/>
    <property type="project" value="UniProtKB-KW"/>
</dbReference>
<feature type="binding site" evidence="11">
    <location>
        <position position="55"/>
    </location>
    <ligand>
        <name>L-glutamine</name>
        <dbReference type="ChEBI" id="CHEBI:58359"/>
    </ligand>
</feature>
<evidence type="ECO:0000256" key="10">
    <source>
        <dbReference type="ARBA" id="ARBA00047781"/>
    </source>
</evidence>
<keyword evidence="7 11" id="KW-0460">Magnesium</keyword>
<feature type="binding site" evidence="11">
    <location>
        <position position="402"/>
    </location>
    <ligand>
        <name>L-glutamine</name>
        <dbReference type="ChEBI" id="CHEBI:58359"/>
    </ligand>
</feature>
<feature type="binding site" evidence="11">
    <location>
        <position position="72"/>
    </location>
    <ligand>
        <name>ATP</name>
        <dbReference type="ChEBI" id="CHEBI:30616"/>
    </ligand>
</feature>
<dbReference type="InterPro" id="IPR004468">
    <property type="entry name" value="CTP_synthase"/>
</dbReference>
<feature type="binding site" evidence="11">
    <location>
        <position position="223"/>
    </location>
    <ligand>
        <name>CTP</name>
        <dbReference type="ChEBI" id="CHEBI:37563"/>
        <note>allosteric inhibitor</note>
    </ligand>
</feature>
<dbReference type="InterPro" id="IPR033828">
    <property type="entry name" value="GATase1_CTP_Synthase"/>
</dbReference>
<dbReference type="PROSITE" id="PS51273">
    <property type="entry name" value="GATASE_TYPE_1"/>
    <property type="match status" value="1"/>
</dbReference>
<feature type="region of interest" description="Amidoligase domain" evidence="11">
    <location>
        <begin position="1"/>
        <end position="266"/>
    </location>
</feature>
<dbReference type="CDD" id="cd01746">
    <property type="entry name" value="GATase1_CTP_Synthase"/>
    <property type="match status" value="1"/>
</dbReference>
<evidence type="ECO:0000256" key="1">
    <source>
        <dbReference type="ARBA" id="ARBA00005171"/>
    </source>
</evidence>
<dbReference type="GO" id="GO:0046872">
    <property type="term" value="F:metal ion binding"/>
    <property type="evidence" value="ECO:0007669"/>
    <property type="project" value="UniProtKB-KW"/>
</dbReference>
<dbReference type="InterPro" id="IPR017926">
    <property type="entry name" value="GATASE"/>
</dbReference>
<dbReference type="PANTHER" id="PTHR11550:SF0">
    <property type="entry name" value="CTP SYNTHASE-RELATED"/>
    <property type="match status" value="1"/>
</dbReference>
<feature type="binding site" evidence="11">
    <location>
        <position position="72"/>
    </location>
    <ligand>
        <name>Mg(2+)</name>
        <dbReference type="ChEBI" id="CHEBI:18420"/>
    </ligand>
</feature>
<dbReference type="CDD" id="cd03113">
    <property type="entry name" value="CTPS_N"/>
    <property type="match status" value="1"/>
</dbReference>
<keyword evidence="15" id="KW-1185">Reference proteome</keyword>
<comment type="similarity">
    <text evidence="2 11">Belongs to the CTP synthase family.</text>
</comment>
<comment type="pathway">
    <text evidence="1 11">Pyrimidine metabolism; CTP biosynthesis via de novo pathway; CTP from UDP: step 2/2.</text>
</comment>
<comment type="activity regulation">
    <text evidence="11">Allosterically activated by GTP, when glutamine is the substrate; GTP has no effect on the reaction when ammonia is the substrate. The allosteric effector GTP functions by stabilizing the protein conformation that binds the tetrahedral intermediate(s) formed during glutamine hydrolysis. Inhibited by the product CTP, via allosteric rather than competitive inhibition.</text>
</comment>
<dbReference type="NCBIfam" id="NF003792">
    <property type="entry name" value="PRK05380.1"/>
    <property type="match status" value="1"/>
</dbReference>
<comment type="caution">
    <text evidence="11">Lacks conserved residue(s) required for the propagation of feature annotation.</text>
</comment>
<feature type="active site" description="Nucleophile; for glutamine hydrolysis" evidence="11">
    <location>
        <position position="379"/>
    </location>
</feature>
<evidence type="ECO:0000256" key="9">
    <source>
        <dbReference type="ARBA" id="ARBA00022975"/>
    </source>
</evidence>
<protein>
    <recommendedName>
        <fullName evidence="11">CTP synthase</fullName>
        <ecNumber evidence="11">6.3.4.2</ecNumber>
    </recommendedName>
    <alternativeName>
        <fullName evidence="11">Cytidine 5'-triphosphate synthase</fullName>
    </alternativeName>
    <alternativeName>
        <fullName evidence="11">Cytidine triphosphate synthetase</fullName>
        <shortName evidence="11">CTP synthetase</shortName>
        <shortName evidence="11">CTPS</shortName>
    </alternativeName>
    <alternativeName>
        <fullName evidence="11">UTP--ammonia ligase</fullName>
    </alternativeName>
</protein>
<reference evidence="15" key="1">
    <citation type="submission" date="2016-10" db="EMBL/GenBank/DDBJ databases">
        <authorList>
            <person name="Varghese N."/>
            <person name="Submissions S."/>
        </authorList>
    </citation>
    <scope>NUCLEOTIDE SEQUENCE [LARGE SCALE GENOMIC DNA]</scope>
    <source>
        <strain evidence="15">DSM 8415</strain>
    </source>
</reference>
<feature type="binding site" evidence="11">
    <location>
        <begin position="380"/>
        <end position="383"/>
    </location>
    <ligand>
        <name>L-glutamine</name>
        <dbReference type="ChEBI" id="CHEBI:58359"/>
    </ligand>
</feature>
<evidence type="ECO:0000259" key="12">
    <source>
        <dbReference type="Pfam" id="PF00117"/>
    </source>
</evidence>
<keyword evidence="3 11" id="KW-0436">Ligase</keyword>
<evidence type="ECO:0000259" key="13">
    <source>
        <dbReference type="Pfam" id="PF06418"/>
    </source>
</evidence>
<feature type="binding site" evidence="11">
    <location>
        <position position="467"/>
    </location>
    <ligand>
        <name>L-glutamine</name>
        <dbReference type="ChEBI" id="CHEBI:58359"/>
    </ligand>
</feature>
<feature type="active site" evidence="11">
    <location>
        <position position="514"/>
    </location>
</feature>
<keyword evidence="8 11" id="KW-0315">Glutamine amidotransferase</keyword>
<feature type="binding site" evidence="11">
    <location>
        <begin position="147"/>
        <end position="149"/>
    </location>
    <ligand>
        <name>CTP</name>
        <dbReference type="ChEBI" id="CHEBI:37563"/>
        <note>allosteric inhibitor</note>
    </ligand>
</feature>
<keyword evidence="6 11" id="KW-0067">ATP-binding</keyword>
<comment type="catalytic activity">
    <reaction evidence="11">
        <text>L-glutamine + H2O = L-glutamate + NH4(+)</text>
        <dbReference type="Rhea" id="RHEA:15889"/>
        <dbReference type="ChEBI" id="CHEBI:15377"/>
        <dbReference type="ChEBI" id="CHEBI:28938"/>
        <dbReference type="ChEBI" id="CHEBI:29985"/>
        <dbReference type="ChEBI" id="CHEBI:58359"/>
    </reaction>
</comment>
<comment type="function">
    <text evidence="11">Catalyzes the ATP-dependent amination of UTP to CTP with either L-glutamine or ammonia as the source of nitrogen. Regulates intracellular CTP levels through interactions with the four ribonucleotide triphosphates.</text>
</comment>
<gene>
    <name evidence="11" type="primary">pyrG</name>
    <name evidence="14" type="ORF">SAMN05660835_01428</name>
</gene>
<comment type="miscellaneous">
    <text evidence="11">CTPSs have evolved a hybrid strategy for distinguishing between UTP and CTP. The overlapping regions of the product feedback inhibitory and substrate sites recognize a common feature in both compounds, the triphosphate moiety. To differentiate isosteric substrate and product pyrimidine rings, an additional pocket far from the expected kinase/ligase catalytic site, specifically recognizes the cytosine and ribose portions of the product inhibitor.</text>
</comment>
<dbReference type="EMBL" id="FMYU01000010">
    <property type="protein sequence ID" value="SDC83186.1"/>
    <property type="molecule type" value="Genomic_DNA"/>
</dbReference>
<dbReference type="GO" id="GO:0003883">
    <property type="term" value="F:CTP synthase activity"/>
    <property type="evidence" value="ECO:0007669"/>
    <property type="project" value="UniProtKB-UniRule"/>
</dbReference>
<dbReference type="EC" id="6.3.4.2" evidence="11"/>
<dbReference type="PANTHER" id="PTHR11550">
    <property type="entry name" value="CTP SYNTHASE"/>
    <property type="match status" value="1"/>
</dbReference>
<feature type="domain" description="CTP synthase N-terminal" evidence="13">
    <location>
        <begin position="4"/>
        <end position="266"/>
    </location>
</feature>
<feature type="binding site" evidence="11">
    <location>
        <begin position="187"/>
        <end position="192"/>
    </location>
    <ligand>
        <name>UTP</name>
        <dbReference type="ChEBI" id="CHEBI:46398"/>
    </ligand>
</feature>
<dbReference type="GO" id="GO:0097268">
    <property type="term" value="C:cytoophidium"/>
    <property type="evidence" value="ECO:0007669"/>
    <property type="project" value="UniProtKB-ARBA"/>
</dbReference>
<dbReference type="InterPro" id="IPR029062">
    <property type="entry name" value="Class_I_gatase-like"/>
</dbReference>
<dbReference type="Proteomes" id="UP000199411">
    <property type="component" value="Unassembled WGS sequence"/>
</dbReference>